<proteinExistence type="predicted"/>
<evidence type="ECO:0000313" key="2">
    <source>
        <dbReference type="EMBL" id="KKS41633.1"/>
    </source>
</evidence>
<dbReference type="Pfam" id="PF13173">
    <property type="entry name" value="AAA_14"/>
    <property type="match status" value="1"/>
</dbReference>
<dbReference type="EMBL" id="LCCW01000024">
    <property type="protein sequence ID" value="KKS41633.1"/>
    <property type="molecule type" value="Genomic_DNA"/>
</dbReference>
<dbReference type="SMART" id="SM00382">
    <property type="entry name" value="AAA"/>
    <property type="match status" value="1"/>
</dbReference>
<dbReference type="InterPro" id="IPR025420">
    <property type="entry name" value="DUF4143"/>
</dbReference>
<dbReference type="InterPro" id="IPR041682">
    <property type="entry name" value="AAA_14"/>
</dbReference>
<gene>
    <name evidence="2" type="ORF">UV02_C0024G0005</name>
</gene>
<dbReference type="Gene3D" id="3.40.50.300">
    <property type="entry name" value="P-loop containing nucleotide triphosphate hydrolases"/>
    <property type="match status" value="1"/>
</dbReference>
<dbReference type="Proteomes" id="UP000034516">
    <property type="component" value="Unassembled WGS sequence"/>
</dbReference>
<comment type="caution">
    <text evidence="2">The sequence shown here is derived from an EMBL/GenBank/DDBJ whole genome shotgun (WGS) entry which is preliminary data.</text>
</comment>
<feature type="domain" description="AAA+ ATPase" evidence="1">
    <location>
        <begin position="16"/>
        <end position="134"/>
    </location>
</feature>
<dbReference type="PATRIC" id="fig|1618677.3.peg.456"/>
<sequence>MIQRQLLKTLINNQRTGFINIIYGTRRVGKTVLLEQLKNHYQTEKILFINGDTDEGRELLSENSEVKLSNLVKNYTCIFIDEAQRIPNIGLSLKIIIDKFSDKKVFVTGSSSLELTRGIKENLTGRNIVFQLYPFALTEIAATMEDYKKKYLLDELLIYGGYPYLRQLGQPTDKQHYLKEIVDDYLFKDVLMLERIDNPDTFKKLAILLAWQIGNEVSLSELAQNLNIDIKTVSRYLYLLEKSFVIFPLGAYAGNLRKEVAKSKKYYFYDLGIRNALVGQFLPLNSRTDVGRLWENFLVVERRKVLEYQRIVFEHYFWRAYSGAEIDLVEVINGRLAAWEFKWQDKKFKTPKQFREQYKIEAQLINQENFLEFIE</sequence>
<dbReference type="SUPFAM" id="SSF52540">
    <property type="entry name" value="P-loop containing nucleoside triphosphate hydrolases"/>
    <property type="match status" value="1"/>
</dbReference>
<dbReference type="PANTHER" id="PTHR43566:SF1">
    <property type="entry name" value="AAA+ ATPASE DOMAIN-CONTAINING PROTEIN"/>
    <property type="match status" value="1"/>
</dbReference>
<organism evidence="2 3">
    <name type="scientific">Candidatus Kuenenbacteria bacterium GW2011_GWA2_42_15</name>
    <dbReference type="NCBI Taxonomy" id="1618677"/>
    <lineage>
        <taxon>Bacteria</taxon>
        <taxon>Candidatus Kueneniibacteriota</taxon>
    </lineage>
</organism>
<protein>
    <submittedName>
        <fullName evidence="2">AAA ATPase</fullName>
    </submittedName>
</protein>
<evidence type="ECO:0000259" key="1">
    <source>
        <dbReference type="SMART" id="SM00382"/>
    </source>
</evidence>
<dbReference type="PANTHER" id="PTHR43566">
    <property type="entry name" value="CONSERVED PROTEIN"/>
    <property type="match status" value="1"/>
</dbReference>
<accession>A0A0G1BW38</accession>
<dbReference type="AlphaFoldDB" id="A0A0G1BW38"/>
<dbReference type="Pfam" id="PF13635">
    <property type="entry name" value="DUF4143"/>
    <property type="match status" value="1"/>
</dbReference>
<dbReference type="InterPro" id="IPR003593">
    <property type="entry name" value="AAA+_ATPase"/>
</dbReference>
<dbReference type="InterPro" id="IPR027417">
    <property type="entry name" value="P-loop_NTPase"/>
</dbReference>
<name>A0A0G1BW38_9BACT</name>
<evidence type="ECO:0000313" key="3">
    <source>
        <dbReference type="Proteomes" id="UP000034516"/>
    </source>
</evidence>
<reference evidence="2 3" key="1">
    <citation type="journal article" date="2015" name="Nature">
        <title>rRNA introns, odd ribosomes, and small enigmatic genomes across a large radiation of phyla.</title>
        <authorList>
            <person name="Brown C.T."/>
            <person name="Hug L.A."/>
            <person name="Thomas B.C."/>
            <person name="Sharon I."/>
            <person name="Castelle C.J."/>
            <person name="Singh A."/>
            <person name="Wilkins M.J."/>
            <person name="Williams K.H."/>
            <person name="Banfield J.F."/>
        </authorList>
    </citation>
    <scope>NUCLEOTIDE SEQUENCE [LARGE SCALE GENOMIC DNA]</scope>
</reference>